<dbReference type="SUPFAM" id="SSF46785">
    <property type="entry name" value="Winged helix' DNA-binding domain"/>
    <property type="match status" value="1"/>
</dbReference>
<dbReference type="PROSITE" id="PS50995">
    <property type="entry name" value="HTH_MARR_2"/>
    <property type="match status" value="1"/>
</dbReference>
<evidence type="ECO:0000313" key="6">
    <source>
        <dbReference type="Proteomes" id="UP001081283"/>
    </source>
</evidence>
<evidence type="ECO:0000256" key="1">
    <source>
        <dbReference type="ARBA" id="ARBA00023015"/>
    </source>
</evidence>
<keyword evidence="3" id="KW-0804">Transcription</keyword>
<dbReference type="PROSITE" id="PS01117">
    <property type="entry name" value="HTH_MARR_1"/>
    <property type="match status" value="1"/>
</dbReference>
<dbReference type="PANTHER" id="PTHR42756:SF1">
    <property type="entry name" value="TRANSCRIPTIONAL REPRESSOR OF EMRAB OPERON"/>
    <property type="match status" value="1"/>
</dbReference>
<evidence type="ECO:0000256" key="3">
    <source>
        <dbReference type="ARBA" id="ARBA00023163"/>
    </source>
</evidence>
<dbReference type="Gene3D" id="1.10.10.10">
    <property type="entry name" value="Winged helix-like DNA-binding domain superfamily/Winged helix DNA-binding domain"/>
    <property type="match status" value="1"/>
</dbReference>
<keyword evidence="6" id="KW-1185">Reference proteome</keyword>
<sequence>MTDDTGTTEALKTVDFSLEVHNAHLIRRAHQRATVMFQQMLGSHKLTPTQLAVLGTLDRSPDLPQNELSRRTAIDTATLSSMLRRLEAAGLIERVPSSPDQRVQLVRLSDQGREVTRPMIPISMQLSAALLDPVPAAERARFVELLTLVGADPDSAPQTKDKTK</sequence>
<dbReference type="EMBL" id="JAOVZQ010000002">
    <property type="protein sequence ID" value="MCY0096987.1"/>
    <property type="molecule type" value="Genomic_DNA"/>
</dbReference>
<dbReference type="InterPro" id="IPR000835">
    <property type="entry name" value="HTH_MarR-typ"/>
</dbReference>
<dbReference type="Pfam" id="PF12802">
    <property type="entry name" value="MarR_2"/>
    <property type="match status" value="1"/>
</dbReference>
<proteinExistence type="predicted"/>
<protein>
    <submittedName>
        <fullName evidence="5">MarR family winged helix-turn-helix transcriptional regulator</fullName>
    </submittedName>
</protein>
<dbReference type="InterPro" id="IPR036388">
    <property type="entry name" value="WH-like_DNA-bd_sf"/>
</dbReference>
<dbReference type="InterPro" id="IPR011991">
    <property type="entry name" value="ArsR-like_HTH"/>
</dbReference>
<dbReference type="PRINTS" id="PR00598">
    <property type="entry name" value="HTHMARR"/>
</dbReference>
<dbReference type="PANTHER" id="PTHR42756">
    <property type="entry name" value="TRANSCRIPTIONAL REGULATOR, MARR"/>
    <property type="match status" value="1"/>
</dbReference>
<evidence type="ECO:0000313" key="5">
    <source>
        <dbReference type="EMBL" id="MCY0096987.1"/>
    </source>
</evidence>
<reference evidence="5" key="1">
    <citation type="submission" date="2022-10" db="EMBL/GenBank/DDBJ databases">
        <title>Hoeflea sp. J2-29, isolated from marine algae.</title>
        <authorList>
            <person name="Kristyanto S."/>
            <person name="Kim J.M."/>
            <person name="Jeon C.O."/>
        </authorList>
    </citation>
    <scope>NUCLEOTIDE SEQUENCE</scope>
    <source>
        <strain evidence="5">J2-29</strain>
    </source>
</reference>
<dbReference type="InterPro" id="IPR036390">
    <property type="entry name" value="WH_DNA-bd_sf"/>
</dbReference>
<evidence type="ECO:0000256" key="2">
    <source>
        <dbReference type="ARBA" id="ARBA00023125"/>
    </source>
</evidence>
<comment type="caution">
    <text evidence="5">The sequence shown here is derived from an EMBL/GenBank/DDBJ whole genome shotgun (WGS) entry which is preliminary data.</text>
</comment>
<accession>A0ABT3YMD2</accession>
<keyword evidence="1" id="KW-0805">Transcription regulation</keyword>
<dbReference type="InterPro" id="IPR023187">
    <property type="entry name" value="Tscrpt_reg_MarR-type_CS"/>
</dbReference>
<dbReference type="RefSeq" id="WP_267615084.1">
    <property type="nucleotide sequence ID" value="NZ_JAOVZQ010000002.1"/>
</dbReference>
<organism evidence="5 6">
    <name type="scientific">Hoeflea ulvae</name>
    <dbReference type="NCBI Taxonomy" id="2983764"/>
    <lineage>
        <taxon>Bacteria</taxon>
        <taxon>Pseudomonadati</taxon>
        <taxon>Pseudomonadota</taxon>
        <taxon>Alphaproteobacteria</taxon>
        <taxon>Hyphomicrobiales</taxon>
        <taxon>Rhizobiaceae</taxon>
        <taxon>Hoeflea</taxon>
    </lineage>
</organism>
<name>A0ABT3YMD2_9HYPH</name>
<keyword evidence="2" id="KW-0238">DNA-binding</keyword>
<feature type="domain" description="HTH marR-type" evidence="4">
    <location>
        <begin position="19"/>
        <end position="151"/>
    </location>
</feature>
<dbReference type="CDD" id="cd00090">
    <property type="entry name" value="HTH_ARSR"/>
    <property type="match status" value="1"/>
</dbReference>
<evidence type="ECO:0000259" key="4">
    <source>
        <dbReference type="PROSITE" id="PS50995"/>
    </source>
</evidence>
<dbReference type="SMART" id="SM00347">
    <property type="entry name" value="HTH_MARR"/>
    <property type="match status" value="1"/>
</dbReference>
<dbReference type="Proteomes" id="UP001081283">
    <property type="component" value="Unassembled WGS sequence"/>
</dbReference>
<gene>
    <name evidence="5" type="ORF">OEG82_23695</name>
</gene>